<evidence type="ECO:0000313" key="1">
    <source>
        <dbReference type="EMBL" id="QBK84956.1"/>
    </source>
</evidence>
<organism evidence="1">
    <name type="scientific">Pithovirus LCDPAC02</name>
    <dbReference type="NCBI Taxonomy" id="2506601"/>
    <lineage>
        <taxon>Viruses</taxon>
        <taxon>Pithoviruses</taxon>
    </lineage>
</organism>
<reference evidence="1" key="1">
    <citation type="journal article" date="2019" name="MBio">
        <title>Virus Genomes from Deep Sea Sediments Expand the Ocean Megavirome and Support Independent Origins of Viral Gigantism.</title>
        <authorList>
            <person name="Backstrom D."/>
            <person name="Yutin N."/>
            <person name="Jorgensen S.L."/>
            <person name="Dharamshi J."/>
            <person name="Homa F."/>
            <person name="Zaremba-Niedwiedzka K."/>
            <person name="Spang A."/>
            <person name="Wolf Y.I."/>
            <person name="Koonin E.V."/>
            <person name="Ettema T.J."/>
        </authorList>
    </citation>
    <scope>NUCLEOTIDE SEQUENCE</scope>
</reference>
<gene>
    <name evidence="1" type="ORF">LCDPAC02_01550</name>
</gene>
<name>A0A481YR82_9VIRU</name>
<accession>A0A481YR82</accession>
<protein>
    <submittedName>
        <fullName evidence="1">Uncharacterized protein</fullName>
    </submittedName>
</protein>
<sequence>MTNIKYENYIIINNKKFKIYNYHYNSKTNHSILKYKFNFDLWYVSNEHKLKYFNIYKFYDDKLYDDEIAQLFFNKIIDEAQKSKDISGTNNLQYNYFPKKNILEFNEDKNMIFKYAIKGTGMWHISKNISVPVPYGYKKFIPKIQSLILLFKKTEQYKIYIEKVKQKFIEIIRNEI</sequence>
<proteinExistence type="predicted"/>
<dbReference type="EMBL" id="MK500300">
    <property type="protein sequence ID" value="QBK84956.1"/>
    <property type="molecule type" value="Genomic_DNA"/>
</dbReference>